<dbReference type="Proteomes" id="UP001596147">
    <property type="component" value="Unassembled WGS sequence"/>
</dbReference>
<organism evidence="2 3">
    <name type="scientific">Lederbergia graminis</name>
    <dbReference type="NCBI Taxonomy" id="735518"/>
    <lineage>
        <taxon>Bacteria</taxon>
        <taxon>Bacillati</taxon>
        <taxon>Bacillota</taxon>
        <taxon>Bacilli</taxon>
        <taxon>Bacillales</taxon>
        <taxon>Bacillaceae</taxon>
        <taxon>Lederbergia</taxon>
    </lineage>
</organism>
<keyword evidence="3" id="KW-1185">Reference proteome</keyword>
<feature type="transmembrane region" description="Helical" evidence="1">
    <location>
        <begin position="73"/>
        <end position="94"/>
    </location>
</feature>
<proteinExistence type="predicted"/>
<feature type="transmembrane region" description="Helical" evidence="1">
    <location>
        <begin position="43"/>
        <end position="61"/>
    </location>
</feature>
<dbReference type="EMBL" id="JBHSMC010000013">
    <property type="protein sequence ID" value="MFC5465031.1"/>
    <property type="molecule type" value="Genomic_DNA"/>
</dbReference>
<reference evidence="3" key="1">
    <citation type="journal article" date="2019" name="Int. J. Syst. Evol. Microbiol.">
        <title>The Global Catalogue of Microorganisms (GCM) 10K type strain sequencing project: providing services to taxonomists for standard genome sequencing and annotation.</title>
        <authorList>
            <consortium name="The Broad Institute Genomics Platform"/>
            <consortium name="The Broad Institute Genome Sequencing Center for Infectious Disease"/>
            <person name="Wu L."/>
            <person name="Ma J."/>
        </authorList>
    </citation>
    <scope>NUCLEOTIDE SEQUENCE [LARGE SCALE GENOMIC DNA]</scope>
    <source>
        <strain evidence="3">CGMCC 1.12237</strain>
    </source>
</reference>
<evidence type="ECO:0000313" key="2">
    <source>
        <dbReference type="EMBL" id="MFC5465031.1"/>
    </source>
</evidence>
<name>A0ABW0LKL1_9BACI</name>
<protein>
    <submittedName>
        <fullName evidence="2">Uncharacterized protein</fullName>
    </submittedName>
</protein>
<evidence type="ECO:0000313" key="3">
    <source>
        <dbReference type="Proteomes" id="UP001596147"/>
    </source>
</evidence>
<accession>A0ABW0LKL1</accession>
<sequence>MNTVIKQTEHQNTLKRRERKVFCKKCKSSQIVANKRGYSFSNMFITILITFAICIFLAILFPSLDNVAVSANLNIIGLILFYIGIPVSIIRGFYGRNDIVNGCMNCGNKWIAGKR</sequence>
<dbReference type="RefSeq" id="WP_382350789.1">
    <property type="nucleotide sequence ID" value="NZ_JBHSMC010000013.1"/>
</dbReference>
<comment type="caution">
    <text evidence="2">The sequence shown here is derived from an EMBL/GenBank/DDBJ whole genome shotgun (WGS) entry which is preliminary data.</text>
</comment>
<gene>
    <name evidence="2" type="ORF">ACFPM4_09720</name>
</gene>
<keyword evidence="1" id="KW-0472">Membrane</keyword>
<keyword evidence="1" id="KW-1133">Transmembrane helix</keyword>
<evidence type="ECO:0000256" key="1">
    <source>
        <dbReference type="SAM" id="Phobius"/>
    </source>
</evidence>
<keyword evidence="1" id="KW-0812">Transmembrane</keyword>